<dbReference type="AlphaFoldDB" id="A0AB34X1W1"/>
<dbReference type="InterPro" id="IPR037185">
    <property type="entry name" value="EmrE-like"/>
</dbReference>
<feature type="transmembrane region" description="Helical" evidence="7">
    <location>
        <begin position="234"/>
        <end position="253"/>
    </location>
</feature>
<dbReference type="PANTHER" id="PTHR42920:SF5">
    <property type="entry name" value="EAMA DOMAIN-CONTAINING PROTEIN"/>
    <property type="match status" value="1"/>
</dbReference>
<evidence type="ECO:0000313" key="9">
    <source>
        <dbReference type="EMBL" id="KXB82053.1"/>
    </source>
</evidence>
<feature type="domain" description="EamA" evidence="8">
    <location>
        <begin position="171"/>
        <end position="301"/>
    </location>
</feature>
<dbReference type="Gene3D" id="1.10.3730.20">
    <property type="match status" value="1"/>
</dbReference>
<feature type="transmembrane region" description="Helical" evidence="7">
    <location>
        <begin position="64"/>
        <end position="84"/>
    </location>
</feature>
<dbReference type="PANTHER" id="PTHR42920">
    <property type="entry name" value="OS03G0707200 PROTEIN-RELATED"/>
    <property type="match status" value="1"/>
</dbReference>
<reference evidence="9 10" key="1">
    <citation type="submission" date="2016-01" db="EMBL/GenBank/DDBJ databases">
        <authorList>
            <person name="Mitreva M."/>
            <person name="Pepin K.H."/>
            <person name="Mihindukulasuriya K.A."/>
            <person name="Fulton R."/>
            <person name="Fronick C."/>
            <person name="O'Laughlin M."/>
            <person name="Miner T."/>
            <person name="Herter B."/>
            <person name="Rosa B.A."/>
            <person name="Cordes M."/>
            <person name="Tomlinson C."/>
            <person name="Wollam A."/>
            <person name="Palsikar V.B."/>
            <person name="Mardis E.R."/>
            <person name="Wilson R.K."/>
        </authorList>
    </citation>
    <scope>NUCLEOTIDE SEQUENCE [LARGE SCALE GENOMIC DNA]</scope>
    <source>
        <strain evidence="9 10">DNF00696</strain>
    </source>
</reference>
<feature type="transmembrane region" description="Helical" evidence="7">
    <location>
        <begin position="262"/>
        <end position="281"/>
    </location>
</feature>
<keyword evidence="5 7" id="KW-1133">Transmembrane helix</keyword>
<feature type="transmembrane region" description="Helical" evidence="7">
    <location>
        <begin position="28"/>
        <end position="52"/>
    </location>
</feature>
<evidence type="ECO:0000256" key="7">
    <source>
        <dbReference type="SAM" id="Phobius"/>
    </source>
</evidence>
<evidence type="ECO:0000256" key="2">
    <source>
        <dbReference type="ARBA" id="ARBA00007362"/>
    </source>
</evidence>
<feature type="transmembrane region" description="Helical" evidence="7">
    <location>
        <begin position="287"/>
        <end position="306"/>
    </location>
</feature>
<evidence type="ECO:0000256" key="4">
    <source>
        <dbReference type="ARBA" id="ARBA00022692"/>
    </source>
</evidence>
<keyword evidence="6 7" id="KW-0472">Membrane</keyword>
<comment type="caution">
    <text evidence="9">The sequence shown here is derived from an EMBL/GenBank/DDBJ whole genome shotgun (WGS) entry which is preliminary data.</text>
</comment>
<feature type="transmembrane region" description="Helical" evidence="7">
    <location>
        <begin position="201"/>
        <end position="222"/>
    </location>
</feature>
<dbReference type="GO" id="GO:0005886">
    <property type="term" value="C:plasma membrane"/>
    <property type="evidence" value="ECO:0007669"/>
    <property type="project" value="UniProtKB-SubCell"/>
</dbReference>
<dbReference type="EMBL" id="LSDN01000003">
    <property type="protein sequence ID" value="KXB82053.1"/>
    <property type="molecule type" value="Genomic_DNA"/>
</dbReference>
<gene>
    <name evidence="9" type="ORF">HMPREF1862_00117</name>
</gene>
<keyword evidence="4 7" id="KW-0812">Transmembrane</keyword>
<protein>
    <submittedName>
        <fullName evidence="9">Membrane protein</fullName>
    </submittedName>
</protein>
<comment type="subcellular location">
    <subcellularLocation>
        <location evidence="1">Cell membrane</location>
        <topology evidence="1">Multi-pass membrane protein</topology>
    </subcellularLocation>
</comment>
<evidence type="ECO:0000256" key="3">
    <source>
        <dbReference type="ARBA" id="ARBA00022475"/>
    </source>
</evidence>
<evidence type="ECO:0000256" key="5">
    <source>
        <dbReference type="ARBA" id="ARBA00022989"/>
    </source>
</evidence>
<dbReference type="SUPFAM" id="SSF103481">
    <property type="entry name" value="Multidrug resistance efflux transporter EmrE"/>
    <property type="match status" value="2"/>
</dbReference>
<name>A0AB34X1W1_9ACTO</name>
<feature type="transmembrane region" description="Helical" evidence="7">
    <location>
        <begin position="147"/>
        <end position="164"/>
    </location>
</feature>
<feature type="transmembrane region" description="Helical" evidence="7">
    <location>
        <begin position="170"/>
        <end position="189"/>
    </location>
</feature>
<proteinExistence type="inferred from homology"/>
<evidence type="ECO:0000313" key="10">
    <source>
        <dbReference type="Proteomes" id="UP000070572"/>
    </source>
</evidence>
<dbReference type="Proteomes" id="UP000070572">
    <property type="component" value="Unassembled WGS sequence"/>
</dbReference>
<feature type="transmembrane region" description="Helical" evidence="7">
    <location>
        <begin position="91"/>
        <end position="108"/>
    </location>
</feature>
<dbReference type="Pfam" id="PF00892">
    <property type="entry name" value="EamA"/>
    <property type="match status" value="2"/>
</dbReference>
<evidence type="ECO:0000256" key="1">
    <source>
        <dbReference type="ARBA" id="ARBA00004651"/>
    </source>
</evidence>
<feature type="domain" description="EamA" evidence="8">
    <location>
        <begin position="34"/>
        <end position="163"/>
    </location>
</feature>
<organism evidence="9 10">
    <name type="scientific">Varibaculum cambriense</name>
    <dbReference type="NCBI Taxonomy" id="184870"/>
    <lineage>
        <taxon>Bacteria</taxon>
        <taxon>Bacillati</taxon>
        <taxon>Actinomycetota</taxon>
        <taxon>Actinomycetes</taxon>
        <taxon>Actinomycetales</taxon>
        <taxon>Actinomycetaceae</taxon>
        <taxon>Varibaculum</taxon>
    </lineage>
</organism>
<dbReference type="InterPro" id="IPR051258">
    <property type="entry name" value="Diverse_Substrate_Transporter"/>
</dbReference>
<comment type="similarity">
    <text evidence="2">Belongs to the EamA transporter family.</text>
</comment>
<evidence type="ECO:0000259" key="8">
    <source>
        <dbReference type="Pfam" id="PF00892"/>
    </source>
</evidence>
<dbReference type="InterPro" id="IPR000620">
    <property type="entry name" value="EamA_dom"/>
</dbReference>
<feature type="transmembrane region" description="Helical" evidence="7">
    <location>
        <begin position="120"/>
        <end position="140"/>
    </location>
</feature>
<keyword evidence="3" id="KW-1003">Cell membrane</keyword>
<sequence length="319" mass="34378">MALPQLSLLESNDGENQKGDDLKGLNRYYLQSLAVLSLILTTAFWGSTFFLIKDLLNTMTTLSFLGVRFVIAGALSAVIFFPRLKRASRKVWQHAFALGAVYSAAQVLQTKGLESADASVVGFITGLYVVITPLLVWLLFKEKIKPVNLAAALVAMAGLMVLSLDGFSIGFGELLTLAGAALFALHIVLTARWATKDDPITLAAIQLIAIGVFCFLAALPFGVQLPQDSRQWTVLLYTVVFAAIGALIMQTWAQKHLRPTKAAVVMTMEPVFAAAFAVLFGGEDVTVRMIIGGALVVAAMLATELIPAYRARDKIRAGE</sequence>
<accession>A0AB34X1W1</accession>
<evidence type="ECO:0000256" key="6">
    <source>
        <dbReference type="ARBA" id="ARBA00023136"/>
    </source>
</evidence>